<proteinExistence type="inferred from homology"/>
<dbReference type="GO" id="GO:0016491">
    <property type="term" value="F:oxidoreductase activity"/>
    <property type="evidence" value="ECO:0007669"/>
    <property type="project" value="UniProtKB-KW"/>
</dbReference>
<feature type="domain" description="Ketoreductase" evidence="3">
    <location>
        <begin position="8"/>
        <end position="192"/>
    </location>
</feature>
<accession>A0A917G7S8</accession>
<dbReference type="InterPro" id="IPR020904">
    <property type="entry name" value="Sc_DH/Rdtase_CS"/>
</dbReference>
<dbReference type="SUPFAM" id="SSF51735">
    <property type="entry name" value="NAD(P)-binding Rossmann-fold domains"/>
    <property type="match status" value="1"/>
</dbReference>
<dbReference type="PANTHER" id="PTHR43639">
    <property type="entry name" value="OXIDOREDUCTASE, SHORT-CHAIN DEHYDROGENASE/REDUCTASE FAMILY (AFU_ORTHOLOGUE AFUA_5G02870)"/>
    <property type="match status" value="1"/>
</dbReference>
<dbReference type="InterPro" id="IPR057326">
    <property type="entry name" value="KR_dom"/>
</dbReference>
<dbReference type="AlphaFoldDB" id="A0A917G7S8"/>
<evidence type="ECO:0000259" key="3">
    <source>
        <dbReference type="SMART" id="SM00822"/>
    </source>
</evidence>
<dbReference type="Pfam" id="PF13561">
    <property type="entry name" value="adh_short_C2"/>
    <property type="match status" value="1"/>
</dbReference>
<evidence type="ECO:0000313" key="5">
    <source>
        <dbReference type="Proteomes" id="UP000654257"/>
    </source>
</evidence>
<reference evidence="4" key="1">
    <citation type="journal article" date="2014" name="Int. J. Syst. Evol. Microbiol.">
        <title>Complete genome sequence of Corynebacterium casei LMG S-19264T (=DSM 44701T), isolated from a smear-ripened cheese.</title>
        <authorList>
            <consortium name="US DOE Joint Genome Institute (JGI-PGF)"/>
            <person name="Walter F."/>
            <person name="Albersmeier A."/>
            <person name="Kalinowski J."/>
            <person name="Ruckert C."/>
        </authorList>
    </citation>
    <scope>NUCLEOTIDE SEQUENCE</scope>
    <source>
        <strain evidence="4">CCM 7905</strain>
    </source>
</reference>
<dbReference type="PRINTS" id="PR00080">
    <property type="entry name" value="SDRFAMILY"/>
</dbReference>
<dbReference type="EMBL" id="BMCU01000006">
    <property type="protein sequence ID" value="GGG27193.1"/>
    <property type="molecule type" value="Genomic_DNA"/>
</dbReference>
<dbReference type="FunFam" id="3.40.50.720:FF:000084">
    <property type="entry name" value="Short-chain dehydrogenase reductase"/>
    <property type="match status" value="1"/>
</dbReference>
<dbReference type="InterPro" id="IPR036291">
    <property type="entry name" value="NAD(P)-bd_dom_sf"/>
</dbReference>
<evidence type="ECO:0000313" key="4">
    <source>
        <dbReference type="EMBL" id="GGG27193.1"/>
    </source>
</evidence>
<dbReference type="PANTHER" id="PTHR43639:SF1">
    <property type="entry name" value="SHORT-CHAIN DEHYDROGENASE_REDUCTASE FAMILY PROTEIN"/>
    <property type="match status" value="1"/>
</dbReference>
<reference evidence="4" key="2">
    <citation type="submission" date="2020-09" db="EMBL/GenBank/DDBJ databases">
        <authorList>
            <person name="Sun Q."/>
            <person name="Sedlacek I."/>
        </authorList>
    </citation>
    <scope>NUCLEOTIDE SEQUENCE</scope>
    <source>
        <strain evidence="4">CCM 7905</strain>
    </source>
</reference>
<dbReference type="SMART" id="SM00822">
    <property type="entry name" value="PKS_KR"/>
    <property type="match status" value="1"/>
</dbReference>
<dbReference type="RefSeq" id="WP_229746261.1">
    <property type="nucleotide sequence ID" value="NZ_BMCU01000006.1"/>
</dbReference>
<comment type="caution">
    <text evidence="4">The sequence shown here is derived from an EMBL/GenBank/DDBJ whole genome shotgun (WGS) entry which is preliminary data.</text>
</comment>
<evidence type="ECO:0000256" key="1">
    <source>
        <dbReference type="ARBA" id="ARBA00006484"/>
    </source>
</evidence>
<name>A0A917G7S8_9NOCA</name>
<protein>
    <submittedName>
        <fullName evidence="4">Short-chain dehydrogenase</fullName>
    </submittedName>
</protein>
<evidence type="ECO:0000256" key="2">
    <source>
        <dbReference type="ARBA" id="ARBA00023002"/>
    </source>
</evidence>
<gene>
    <name evidence="4" type="ORF">GCM10007304_46280</name>
</gene>
<dbReference type="Gene3D" id="3.40.50.720">
    <property type="entry name" value="NAD(P)-binding Rossmann-like Domain"/>
    <property type="match status" value="1"/>
</dbReference>
<sequence>MSTVLAGKVALVTGASRGLGAAIAAALAEDGADVLVHFASDHDAARAVVLDLRSRGVKAAPVRADLTEPTGPQLLWEEVDHALAMLDLESTIDIIVNNAGVNVRASIDDVEPADFDRQVALNQRAPVFVTQMGLSRLRDGGRIINISSGSARYARPGVLAYAMTKGALNVFTRALAAHLGDRRITVNAVAPSALDTDMNASWLRGSADARSRFAETSASGALSTPADIAAVVRFLASPASQSITGQTIDVTGGNSL</sequence>
<keyword evidence="2" id="KW-0560">Oxidoreductase</keyword>
<dbReference type="PROSITE" id="PS00061">
    <property type="entry name" value="ADH_SHORT"/>
    <property type="match status" value="1"/>
</dbReference>
<organism evidence="4 5">
    <name type="scientific">Rhodococcoides trifolii</name>
    <dbReference type="NCBI Taxonomy" id="908250"/>
    <lineage>
        <taxon>Bacteria</taxon>
        <taxon>Bacillati</taxon>
        <taxon>Actinomycetota</taxon>
        <taxon>Actinomycetes</taxon>
        <taxon>Mycobacteriales</taxon>
        <taxon>Nocardiaceae</taxon>
        <taxon>Rhodococcoides</taxon>
    </lineage>
</organism>
<comment type="similarity">
    <text evidence="1">Belongs to the short-chain dehydrogenases/reductases (SDR) family.</text>
</comment>
<keyword evidence="5" id="KW-1185">Reference proteome</keyword>
<dbReference type="PRINTS" id="PR00081">
    <property type="entry name" value="GDHRDH"/>
</dbReference>
<dbReference type="InterPro" id="IPR002347">
    <property type="entry name" value="SDR_fam"/>
</dbReference>
<dbReference type="Proteomes" id="UP000654257">
    <property type="component" value="Unassembled WGS sequence"/>
</dbReference>